<protein>
    <submittedName>
        <fullName evidence="2">Uncharacterized protein</fullName>
    </submittedName>
</protein>
<dbReference type="Proteomes" id="UP000218767">
    <property type="component" value="Unassembled WGS sequence"/>
</dbReference>
<evidence type="ECO:0000256" key="1">
    <source>
        <dbReference type="SAM" id="Phobius"/>
    </source>
</evidence>
<comment type="caution">
    <text evidence="2">The sequence shown here is derived from an EMBL/GenBank/DDBJ whole genome shotgun (WGS) entry which is preliminary data.</text>
</comment>
<evidence type="ECO:0000313" key="2">
    <source>
        <dbReference type="EMBL" id="PCI79548.1"/>
    </source>
</evidence>
<sequence>MHALGRFAPEYAAVFGFGADSSEDYYLSLPSKRSLLAILISTALLAVFSYPLLTIGALMLLWPLKIVADLRSRVSQHSSQAGCT</sequence>
<reference evidence="3" key="1">
    <citation type="submission" date="2017-08" db="EMBL/GenBank/DDBJ databases">
        <title>A dynamic microbial community with high functional redundancy inhabits the cold, oxic subseafloor aquifer.</title>
        <authorList>
            <person name="Tully B.J."/>
            <person name="Wheat C.G."/>
            <person name="Glazer B.T."/>
            <person name="Huber J.A."/>
        </authorList>
    </citation>
    <scope>NUCLEOTIDE SEQUENCE [LARGE SCALE GENOMIC DNA]</scope>
</reference>
<proteinExistence type="predicted"/>
<feature type="transmembrane region" description="Helical" evidence="1">
    <location>
        <begin position="35"/>
        <end position="62"/>
    </location>
</feature>
<accession>A0A2A4XA87</accession>
<gene>
    <name evidence="2" type="ORF">COB20_04500</name>
</gene>
<keyword evidence="1" id="KW-0812">Transmembrane</keyword>
<name>A0A2A4XA87_9GAMM</name>
<dbReference type="AlphaFoldDB" id="A0A2A4XA87"/>
<keyword evidence="1" id="KW-1133">Transmembrane helix</keyword>
<keyword evidence="1" id="KW-0472">Membrane</keyword>
<evidence type="ECO:0000313" key="3">
    <source>
        <dbReference type="Proteomes" id="UP000218767"/>
    </source>
</evidence>
<dbReference type="EMBL" id="NVUL01000016">
    <property type="protein sequence ID" value="PCI79548.1"/>
    <property type="molecule type" value="Genomic_DNA"/>
</dbReference>
<organism evidence="2 3">
    <name type="scientific">SAR86 cluster bacterium</name>
    <dbReference type="NCBI Taxonomy" id="2030880"/>
    <lineage>
        <taxon>Bacteria</taxon>
        <taxon>Pseudomonadati</taxon>
        <taxon>Pseudomonadota</taxon>
        <taxon>Gammaproteobacteria</taxon>
        <taxon>SAR86 cluster</taxon>
    </lineage>
</organism>